<dbReference type="InterPro" id="IPR029058">
    <property type="entry name" value="AB_hydrolase_fold"/>
</dbReference>
<dbReference type="PROSITE" id="PS00941">
    <property type="entry name" value="CARBOXYLESTERASE_B_2"/>
    <property type="match status" value="1"/>
</dbReference>
<dbReference type="EC" id="3.1.1.-" evidence="3"/>
<dbReference type="RefSeq" id="WP_169588573.1">
    <property type="nucleotide sequence ID" value="NZ_VCQU01000005.1"/>
</dbReference>
<dbReference type="PROSITE" id="PS00122">
    <property type="entry name" value="CARBOXYLESTERASE_B_1"/>
    <property type="match status" value="1"/>
</dbReference>
<evidence type="ECO:0000256" key="1">
    <source>
        <dbReference type="ARBA" id="ARBA00005964"/>
    </source>
</evidence>
<dbReference type="InterPro" id="IPR002018">
    <property type="entry name" value="CarbesteraseB"/>
</dbReference>
<evidence type="ECO:0000313" key="6">
    <source>
        <dbReference type="Proteomes" id="UP000535543"/>
    </source>
</evidence>
<evidence type="ECO:0000256" key="3">
    <source>
        <dbReference type="RuleBase" id="RU361235"/>
    </source>
</evidence>
<dbReference type="Proteomes" id="UP000535543">
    <property type="component" value="Unassembled WGS sequence"/>
</dbReference>
<name>A0A848KHK3_9NOCA</name>
<organism evidence="5 6">
    <name type="scientific">Antrihabitans stalactiti</name>
    <dbReference type="NCBI Taxonomy" id="2584121"/>
    <lineage>
        <taxon>Bacteria</taxon>
        <taxon>Bacillati</taxon>
        <taxon>Actinomycetota</taxon>
        <taxon>Actinomycetes</taxon>
        <taxon>Mycobacteriales</taxon>
        <taxon>Nocardiaceae</taxon>
        <taxon>Antrihabitans</taxon>
    </lineage>
</organism>
<evidence type="ECO:0000256" key="2">
    <source>
        <dbReference type="ARBA" id="ARBA00022801"/>
    </source>
</evidence>
<dbReference type="Gene3D" id="3.40.50.1820">
    <property type="entry name" value="alpha/beta hydrolase"/>
    <property type="match status" value="1"/>
</dbReference>
<sequence>MSGPAVEIASGVVVGKVVDGLCAWRGIPYAATPIGDLRFRGPQPVKAWDGPLDAKEFGPKAPQVGVADSSEDCLTINVLAPQATSDQPRPVLVFIHGGAYVTGSSAEPLYRGDNLVRTGGIVYVSFNYRLGALGYLDFTEYSTAERTFETNVGLRDQVAALEWIQRNIAAFGGDPDNVTVWGQSSGANAVTTLMCTPAARGLFARAIAASSPVASAYGKDRARGWAAQFVSSIAPDGDAVRALTTASPMELANATQTLTQRLADEEPGTRITAPVVDGDYLPQYPIDAFADGNAAPIPLLIGSTSHEGRFFPLFLNIIPSSHKRIEKMFDETDPAVKARALASYPGYPRRRAAADLGGDIVFWEPSILCAQGHTKYARTYCYRYDFAPRLLHAIGLSATHGTDLFATFGALGDGLGRHTTLLGGRSAMRAVSDTMTAHWLSFVRHGSPQSSWPTYSLDRRETMIFDEVSQVRDDPLGERRRAWIGYHHKR</sequence>
<feature type="domain" description="Carboxylesterase type B" evidence="4">
    <location>
        <begin position="4"/>
        <end position="472"/>
    </location>
</feature>
<dbReference type="GO" id="GO:0016787">
    <property type="term" value="F:hydrolase activity"/>
    <property type="evidence" value="ECO:0007669"/>
    <property type="project" value="UniProtKB-KW"/>
</dbReference>
<reference evidence="5 6" key="1">
    <citation type="submission" date="2019-05" db="EMBL/GenBank/DDBJ databases">
        <authorList>
            <person name="Lee S.D."/>
        </authorList>
    </citation>
    <scope>NUCLEOTIDE SEQUENCE [LARGE SCALE GENOMIC DNA]</scope>
    <source>
        <strain evidence="5 6">YC2-7</strain>
    </source>
</reference>
<dbReference type="PANTHER" id="PTHR11559">
    <property type="entry name" value="CARBOXYLESTERASE"/>
    <property type="match status" value="1"/>
</dbReference>
<comment type="caution">
    <text evidence="5">The sequence shown here is derived from an EMBL/GenBank/DDBJ whole genome shotgun (WGS) entry which is preliminary data.</text>
</comment>
<dbReference type="InterPro" id="IPR019826">
    <property type="entry name" value="Carboxylesterase_B_AS"/>
</dbReference>
<proteinExistence type="inferred from homology"/>
<keyword evidence="6" id="KW-1185">Reference proteome</keyword>
<dbReference type="AlphaFoldDB" id="A0A848KHK3"/>
<dbReference type="EMBL" id="VCQU01000005">
    <property type="protein sequence ID" value="NMN96544.1"/>
    <property type="molecule type" value="Genomic_DNA"/>
</dbReference>
<reference evidence="5 6" key="2">
    <citation type="submission" date="2020-06" db="EMBL/GenBank/DDBJ databases">
        <title>Antribacter stalactiti gen. nov., sp. nov., a new member of the family Nacardiaceae isolated from a cave.</title>
        <authorList>
            <person name="Kim I.S."/>
        </authorList>
    </citation>
    <scope>NUCLEOTIDE SEQUENCE [LARGE SCALE GENOMIC DNA]</scope>
    <source>
        <strain evidence="5 6">YC2-7</strain>
    </source>
</reference>
<gene>
    <name evidence="5" type="ORF">FGL95_16005</name>
</gene>
<accession>A0A848KHK3</accession>
<evidence type="ECO:0000259" key="4">
    <source>
        <dbReference type="Pfam" id="PF00135"/>
    </source>
</evidence>
<dbReference type="InterPro" id="IPR019819">
    <property type="entry name" value="Carboxylesterase_B_CS"/>
</dbReference>
<comment type="similarity">
    <text evidence="1 3">Belongs to the type-B carboxylesterase/lipase family.</text>
</comment>
<protein>
    <recommendedName>
        <fullName evidence="3">Carboxylic ester hydrolase</fullName>
        <ecNumber evidence="3">3.1.1.-</ecNumber>
    </recommendedName>
</protein>
<dbReference type="InterPro" id="IPR050309">
    <property type="entry name" value="Type-B_Carboxylest/Lipase"/>
</dbReference>
<dbReference type="SUPFAM" id="SSF53474">
    <property type="entry name" value="alpha/beta-Hydrolases"/>
    <property type="match status" value="1"/>
</dbReference>
<evidence type="ECO:0000313" key="5">
    <source>
        <dbReference type="EMBL" id="NMN96544.1"/>
    </source>
</evidence>
<dbReference type="Pfam" id="PF00135">
    <property type="entry name" value="COesterase"/>
    <property type="match status" value="1"/>
</dbReference>
<keyword evidence="2 3" id="KW-0378">Hydrolase</keyword>